<sequence>MHYRAHGLLIASDVRLPLPLAPAGPPDLVLFRAENREVPHERPRGERLAEVGRPDHTIFYTLARHEDVVLRYPGLCDFVGDAGFAEIAIHLHPGADEGLLPVLIAGALMAMHLMLRNELVLHASAVQTGDAAVAFVGKSGMGKSTLATALCALGHALVSDDLLRVDKSLMVYPGATETRLRPNARALAGEDGYETADGRLATRPADLVAGPLPLAACVIPRPSRDVTEVRTRRLGPVEALLRLSGYPRVLGWTDPTTKASAFQSLADLVERVPVLEADVPWGPPFAPDSLDSLVSAVAEECGARTA</sequence>
<gene>
    <name evidence="1" type="ORF">CLV71_11078</name>
</gene>
<protein>
    <recommendedName>
        <fullName evidence="3">Hpr(Ser) kinase/phosphatase</fullName>
    </recommendedName>
</protein>
<evidence type="ECO:0000313" key="2">
    <source>
        <dbReference type="Proteomes" id="UP000294927"/>
    </source>
</evidence>
<dbReference type="OrthoDB" id="9791280at2"/>
<keyword evidence="2" id="KW-1185">Reference proteome</keyword>
<dbReference type="AlphaFoldDB" id="A0A4R7VD03"/>
<reference evidence="1 2" key="1">
    <citation type="submission" date="2019-03" db="EMBL/GenBank/DDBJ databases">
        <title>Genomic Encyclopedia of Archaeal and Bacterial Type Strains, Phase II (KMG-II): from individual species to whole genera.</title>
        <authorList>
            <person name="Goeker M."/>
        </authorList>
    </citation>
    <scope>NUCLEOTIDE SEQUENCE [LARGE SCALE GENOMIC DNA]</scope>
    <source>
        <strain evidence="1 2">DSM 45499</strain>
    </source>
</reference>
<evidence type="ECO:0000313" key="1">
    <source>
        <dbReference type="EMBL" id="TDV46895.1"/>
    </source>
</evidence>
<proteinExistence type="predicted"/>
<dbReference type="Proteomes" id="UP000294927">
    <property type="component" value="Unassembled WGS sequence"/>
</dbReference>
<organism evidence="1 2">
    <name type="scientific">Actinophytocola oryzae</name>
    <dbReference type="NCBI Taxonomy" id="502181"/>
    <lineage>
        <taxon>Bacteria</taxon>
        <taxon>Bacillati</taxon>
        <taxon>Actinomycetota</taxon>
        <taxon>Actinomycetes</taxon>
        <taxon>Pseudonocardiales</taxon>
        <taxon>Pseudonocardiaceae</taxon>
    </lineage>
</organism>
<name>A0A4R7VD03_9PSEU</name>
<dbReference type="SUPFAM" id="SSF53795">
    <property type="entry name" value="PEP carboxykinase-like"/>
    <property type="match status" value="1"/>
</dbReference>
<dbReference type="Gene3D" id="3.40.50.300">
    <property type="entry name" value="P-loop containing nucleotide triphosphate hydrolases"/>
    <property type="match status" value="1"/>
</dbReference>
<dbReference type="RefSeq" id="WP_133905418.1">
    <property type="nucleotide sequence ID" value="NZ_SOCP01000010.1"/>
</dbReference>
<comment type="caution">
    <text evidence="1">The sequence shown here is derived from an EMBL/GenBank/DDBJ whole genome shotgun (WGS) entry which is preliminary data.</text>
</comment>
<dbReference type="EMBL" id="SOCP01000010">
    <property type="protein sequence ID" value="TDV46895.1"/>
    <property type="molecule type" value="Genomic_DNA"/>
</dbReference>
<dbReference type="InterPro" id="IPR027417">
    <property type="entry name" value="P-loop_NTPase"/>
</dbReference>
<evidence type="ECO:0008006" key="3">
    <source>
        <dbReference type="Google" id="ProtNLM"/>
    </source>
</evidence>
<accession>A0A4R7VD03</accession>